<evidence type="ECO:0000256" key="2">
    <source>
        <dbReference type="ARBA" id="ARBA00006555"/>
    </source>
</evidence>
<evidence type="ECO:0000256" key="3">
    <source>
        <dbReference type="ARBA" id="ARBA00022448"/>
    </source>
</evidence>
<dbReference type="GO" id="GO:0098797">
    <property type="term" value="C:plasma membrane protein complex"/>
    <property type="evidence" value="ECO:0007669"/>
    <property type="project" value="TreeGrafter"/>
</dbReference>
<evidence type="ECO:0000256" key="8">
    <source>
        <dbReference type="ARBA" id="ARBA00022989"/>
    </source>
</evidence>
<dbReference type="OrthoDB" id="649093at2"/>
<dbReference type="InterPro" id="IPR037682">
    <property type="entry name" value="TonB_C"/>
</dbReference>
<evidence type="ECO:0000256" key="5">
    <source>
        <dbReference type="ARBA" id="ARBA00022519"/>
    </source>
</evidence>
<comment type="subcellular location">
    <subcellularLocation>
        <location evidence="1">Cell inner membrane</location>
        <topology evidence="1">Single-pass membrane protein</topology>
        <orientation evidence="1">Periplasmic side</orientation>
    </subcellularLocation>
</comment>
<dbReference type="Pfam" id="PF03544">
    <property type="entry name" value="TonB_C"/>
    <property type="match status" value="1"/>
</dbReference>
<evidence type="ECO:0000256" key="9">
    <source>
        <dbReference type="ARBA" id="ARBA00023136"/>
    </source>
</evidence>
<dbReference type="GO" id="GO:0055085">
    <property type="term" value="P:transmembrane transport"/>
    <property type="evidence" value="ECO:0007669"/>
    <property type="project" value="InterPro"/>
</dbReference>
<keyword evidence="8" id="KW-1133">Transmembrane helix</keyword>
<feature type="domain" description="TonB C-terminal" evidence="10">
    <location>
        <begin position="46"/>
        <end position="136"/>
    </location>
</feature>
<evidence type="ECO:0000256" key="7">
    <source>
        <dbReference type="ARBA" id="ARBA00022927"/>
    </source>
</evidence>
<dbReference type="AlphaFoldDB" id="A0A4R0P5F5"/>
<proteinExistence type="inferred from homology"/>
<keyword evidence="6" id="KW-0812">Transmembrane</keyword>
<accession>A0A4R0P5F5</accession>
<protein>
    <submittedName>
        <fullName evidence="11">Energy transducer TonB</fullName>
    </submittedName>
</protein>
<evidence type="ECO:0000313" key="11">
    <source>
        <dbReference type="EMBL" id="TCD12102.1"/>
    </source>
</evidence>
<dbReference type="PANTHER" id="PTHR33446:SF2">
    <property type="entry name" value="PROTEIN TONB"/>
    <property type="match status" value="1"/>
</dbReference>
<gene>
    <name evidence="11" type="ORF">EZ449_03535</name>
</gene>
<keyword evidence="5" id="KW-0997">Cell inner membrane</keyword>
<dbReference type="InterPro" id="IPR051045">
    <property type="entry name" value="TonB-dependent_transducer"/>
</dbReference>
<dbReference type="InterPro" id="IPR006260">
    <property type="entry name" value="TonB/TolA_C"/>
</dbReference>
<evidence type="ECO:0000256" key="4">
    <source>
        <dbReference type="ARBA" id="ARBA00022475"/>
    </source>
</evidence>
<keyword evidence="3" id="KW-0813">Transport</keyword>
<evidence type="ECO:0000256" key="6">
    <source>
        <dbReference type="ARBA" id="ARBA00022692"/>
    </source>
</evidence>
<keyword evidence="9" id="KW-0472">Membrane</keyword>
<dbReference type="Gene3D" id="3.30.1150.10">
    <property type="match status" value="1"/>
</dbReference>
<name>A0A4R0P5F5_9SPHI</name>
<evidence type="ECO:0000259" key="10">
    <source>
        <dbReference type="PROSITE" id="PS52015"/>
    </source>
</evidence>
<dbReference type="EMBL" id="SJSN01000002">
    <property type="protein sequence ID" value="TCD12102.1"/>
    <property type="molecule type" value="Genomic_DNA"/>
</dbReference>
<keyword evidence="7" id="KW-0653">Protein transport</keyword>
<dbReference type="GO" id="GO:0015031">
    <property type="term" value="P:protein transport"/>
    <property type="evidence" value="ECO:0007669"/>
    <property type="project" value="UniProtKB-KW"/>
</dbReference>
<sequence length="136" mass="15076">MLSFKSNLVPVVQAPSAPVTASPVSAPDYGNTGHPTEVDIMPEFPGGMTALRKYISNNLQYPDEAQENEVSGTVYAKFVITKDGSVANIEIERKLGYGCDQEVIRILRRMPKWSPGKLKGKAVNYLYRMPIRFALQ</sequence>
<evidence type="ECO:0000313" key="12">
    <source>
        <dbReference type="Proteomes" id="UP000291485"/>
    </source>
</evidence>
<dbReference type="RefSeq" id="WP_131556582.1">
    <property type="nucleotide sequence ID" value="NZ_SJSN01000002.1"/>
</dbReference>
<keyword evidence="12" id="KW-1185">Reference proteome</keyword>
<organism evidence="11 12">
    <name type="scientific">Pedobacter frigidisoli</name>
    <dbReference type="NCBI Taxonomy" id="2530455"/>
    <lineage>
        <taxon>Bacteria</taxon>
        <taxon>Pseudomonadati</taxon>
        <taxon>Bacteroidota</taxon>
        <taxon>Sphingobacteriia</taxon>
        <taxon>Sphingobacteriales</taxon>
        <taxon>Sphingobacteriaceae</taxon>
        <taxon>Pedobacter</taxon>
    </lineage>
</organism>
<dbReference type="PANTHER" id="PTHR33446">
    <property type="entry name" value="PROTEIN TONB-RELATED"/>
    <property type="match status" value="1"/>
</dbReference>
<keyword evidence="4" id="KW-1003">Cell membrane</keyword>
<reference evidence="11 12" key="1">
    <citation type="submission" date="2019-02" db="EMBL/GenBank/DDBJ databases">
        <title>Pedobacter sp. RP-3-11 sp. nov., isolated from Arctic soil.</title>
        <authorList>
            <person name="Dahal R.H."/>
        </authorList>
    </citation>
    <scope>NUCLEOTIDE SEQUENCE [LARGE SCALE GENOMIC DNA]</scope>
    <source>
        <strain evidence="11 12">RP-3-11</strain>
    </source>
</reference>
<dbReference type="NCBIfam" id="TIGR01352">
    <property type="entry name" value="tonB_Cterm"/>
    <property type="match status" value="1"/>
</dbReference>
<dbReference type="GO" id="GO:0031992">
    <property type="term" value="F:energy transducer activity"/>
    <property type="evidence" value="ECO:0007669"/>
    <property type="project" value="TreeGrafter"/>
</dbReference>
<dbReference type="Proteomes" id="UP000291485">
    <property type="component" value="Unassembled WGS sequence"/>
</dbReference>
<comment type="similarity">
    <text evidence="2">Belongs to the TonB family.</text>
</comment>
<evidence type="ECO:0000256" key="1">
    <source>
        <dbReference type="ARBA" id="ARBA00004383"/>
    </source>
</evidence>
<dbReference type="PROSITE" id="PS52015">
    <property type="entry name" value="TONB_CTD"/>
    <property type="match status" value="1"/>
</dbReference>
<comment type="caution">
    <text evidence="11">The sequence shown here is derived from an EMBL/GenBank/DDBJ whole genome shotgun (WGS) entry which is preliminary data.</text>
</comment>
<dbReference type="SUPFAM" id="SSF74653">
    <property type="entry name" value="TolA/TonB C-terminal domain"/>
    <property type="match status" value="1"/>
</dbReference>